<keyword evidence="5" id="KW-0597">Phosphoprotein</keyword>
<evidence type="ECO:0000256" key="8">
    <source>
        <dbReference type="ARBA" id="ARBA00022643"/>
    </source>
</evidence>
<name>A0A6P1BQ46_9BRAD</name>
<dbReference type="Gene3D" id="3.30.450.20">
    <property type="entry name" value="PAS domain"/>
    <property type="match status" value="1"/>
</dbReference>
<dbReference type="SMART" id="SM00911">
    <property type="entry name" value="HWE_HK"/>
    <property type="match status" value="1"/>
</dbReference>
<dbReference type="SMART" id="SM00086">
    <property type="entry name" value="PAC"/>
    <property type="match status" value="1"/>
</dbReference>
<dbReference type="InterPro" id="IPR000700">
    <property type="entry name" value="PAS-assoc_C"/>
</dbReference>
<dbReference type="InterPro" id="IPR036890">
    <property type="entry name" value="HATPase_C_sf"/>
</dbReference>
<evidence type="ECO:0000313" key="19">
    <source>
        <dbReference type="EMBL" id="NEU99752.1"/>
    </source>
</evidence>
<dbReference type="Gene3D" id="3.30.565.10">
    <property type="entry name" value="Histidine kinase-like ATPase, C-terminal domain"/>
    <property type="match status" value="1"/>
</dbReference>
<evidence type="ECO:0000256" key="11">
    <source>
        <dbReference type="ARBA" id="ARBA00022741"/>
    </source>
</evidence>
<dbReference type="InterPro" id="IPR001610">
    <property type="entry name" value="PAC"/>
</dbReference>
<dbReference type="PANTHER" id="PTHR41523">
    <property type="entry name" value="TWO-COMPONENT SYSTEM SENSOR PROTEIN"/>
    <property type="match status" value="1"/>
</dbReference>
<keyword evidence="8" id="KW-0288">FMN</keyword>
<evidence type="ECO:0000259" key="18">
    <source>
        <dbReference type="PROSITE" id="PS50113"/>
    </source>
</evidence>
<evidence type="ECO:0000256" key="12">
    <source>
        <dbReference type="ARBA" id="ARBA00022777"/>
    </source>
</evidence>
<comment type="caution">
    <text evidence="19">The sequence shown here is derived from an EMBL/GenBank/DDBJ whole genome shotgun (WGS) entry which is preliminary data.</text>
</comment>
<evidence type="ECO:0000256" key="3">
    <source>
        <dbReference type="ARBA" id="ARBA00021740"/>
    </source>
</evidence>
<evidence type="ECO:0000256" key="2">
    <source>
        <dbReference type="ARBA" id="ARBA00012438"/>
    </source>
</evidence>
<dbReference type="InterPro" id="IPR013767">
    <property type="entry name" value="PAS_fold"/>
</dbReference>
<evidence type="ECO:0000256" key="13">
    <source>
        <dbReference type="ARBA" id="ARBA00022840"/>
    </source>
</evidence>
<evidence type="ECO:0000256" key="1">
    <source>
        <dbReference type="ARBA" id="ARBA00000085"/>
    </source>
</evidence>
<dbReference type="EC" id="2.7.13.3" evidence="2"/>
<dbReference type="Proteomes" id="UP000468531">
    <property type="component" value="Unassembled WGS sequence"/>
</dbReference>
<dbReference type="InterPro" id="IPR035965">
    <property type="entry name" value="PAS-like_dom_sf"/>
</dbReference>
<keyword evidence="14" id="KW-0157">Chromophore</keyword>
<dbReference type="InterPro" id="IPR011102">
    <property type="entry name" value="Sig_transdc_His_kinase_HWE"/>
</dbReference>
<dbReference type="GO" id="GO:0004673">
    <property type="term" value="F:protein histidine kinase activity"/>
    <property type="evidence" value="ECO:0007669"/>
    <property type="project" value="UniProtKB-EC"/>
</dbReference>
<dbReference type="SUPFAM" id="SSF55874">
    <property type="entry name" value="ATPase domain of HSP90 chaperone/DNA topoisomerase II/histidine kinase"/>
    <property type="match status" value="1"/>
</dbReference>
<dbReference type="AlphaFoldDB" id="A0A6P1BQ46"/>
<evidence type="ECO:0000256" key="16">
    <source>
        <dbReference type="ARBA" id="ARBA00023170"/>
    </source>
</evidence>
<evidence type="ECO:0000256" key="10">
    <source>
        <dbReference type="ARBA" id="ARBA00022737"/>
    </source>
</evidence>
<feature type="domain" description="PAS" evidence="17">
    <location>
        <begin position="27"/>
        <end position="97"/>
    </location>
</feature>
<feature type="domain" description="PAC" evidence="18">
    <location>
        <begin position="100"/>
        <end position="152"/>
    </location>
</feature>
<keyword evidence="20" id="KW-1185">Reference proteome</keyword>
<keyword evidence="9" id="KW-0808">Transferase</keyword>
<keyword evidence="7" id="KW-0285">Flavoprotein</keyword>
<dbReference type="GO" id="GO:0009881">
    <property type="term" value="F:photoreceptor activity"/>
    <property type="evidence" value="ECO:0007669"/>
    <property type="project" value="UniProtKB-KW"/>
</dbReference>
<evidence type="ECO:0000256" key="9">
    <source>
        <dbReference type="ARBA" id="ARBA00022679"/>
    </source>
</evidence>
<dbReference type="GO" id="GO:0006355">
    <property type="term" value="P:regulation of DNA-templated transcription"/>
    <property type="evidence" value="ECO:0007669"/>
    <property type="project" value="InterPro"/>
</dbReference>
<sequence length="335" mass="37127">MIRWCGTNTDITERREIESALRDTEEELNLLASIVHSSDDIIVSKTLDGIISSWNEGAERVFGYMAAEAIGQPITIVIPESRHAEEREILSKVRRGERIEHFETIRQRKDGTQIVVSLTISPIKNKAGVIIGASKIARDITEQKRIQERISVLAREAEHRSKNVLANVSAMVNLSRADSVDELKQSVQGRIQALANVHSLFAASRWTGAELTLILKQEMAPYSFGVNDRVRTNGPQVLLEPDLAQAIAIVVHELVTNASKYGALSTSHGCIDVTWSDSDRKLQLVWAESNGPKVEAPSHTGFGSKIIQVMAVERKGAVTFDWRPEGMVCRISFPL</sequence>
<dbReference type="GO" id="GO:0005524">
    <property type="term" value="F:ATP binding"/>
    <property type="evidence" value="ECO:0007669"/>
    <property type="project" value="UniProtKB-KW"/>
</dbReference>
<keyword evidence="11" id="KW-0547">Nucleotide-binding</keyword>
<evidence type="ECO:0000256" key="7">
    <source>
        <dbReference type="ARBA" id="ARBA00022630"/>
    </source>
</evidence>
<dbReference type="PANTHER" id="PTHR41523:SF8">
    <property type="entry name" value="ETHYLENE RESPONSE SENSOR PROTEIN"/>
    <property type="match status" value="1"/>
</dbReference>
<organism evidence="19 20">
    <name type="scientific">Bradyrhizobium uaiense</name>
    <dbReference type="NCBI Taxonomy" id="2594946"/>
    <lineage>
        <taxon>Bacteria</taxon>
        <taxon>Pseudomonadati</taxon>
        <taxon>Pseudomonadota</taxon>
        <taxon>Alphaproteobacteria</taxon>
        <taxon>Hyphomicrobiales</taxon>
        <taxon>Nitrobacteraceae</taxon>
        <taxon>Bradyrhizobium</taxon>
    </lineage>
</organism>
<dbReference type="PROSITE" id="PS50112">
    <property type="entry name" value="PAS"/>
    <property type="match status" value="1"/>
</dbReference>
<dbReference type="EMBL" id="VKHP01000144">
    <property type="protein sequence ID" value="NEU99752.1"/>
    <property type="molecule type" value="Genomic_DNA"/>
</dbReference>
<feature type="domain" description="PAC" evidence="18">
    <location>
        <begin position="1"/>
        <end position="23"/>
    </location>
</feature>
<evidence type="ECO:0000259" key="17">
    <source>
        <dbReference type="PROSITE" id="PS50112"/>
    </source>
</evidence>
<dbReference type="SMART" id="SM00091">
    <property type="entry name" value="PAS"/>
    <property type="match status" value="1"/>
</dbReference>
<evidence type="ECO:0000256" key="5">
    <source>
        <dbReference type="ARBA" id="ARBA00022553"/>
    </source>
</evidence>
<proteinExistence type="predicted"/>
<protein>
    <recommendedName>
        <fullName evidence="3">Blue-light-activated histidine kinase</fullName>
        <ecNumber evidence="2">2.7.13.3</ecNumber>
    </recommendedName>
</protein>
<evidence type="ECO:0000256" key="14">
    <source>
        <dbReference type="ARBA" id="ARBA00022991"/>
    </source>
</evidence>
<keyword evidence="6" id="KW-0716">Sensory transduction</keyword>
<keyword evidence="4" id="KW-0600">Photoreceptor protein</keyword>
<keyword evidence="15" id="KW-0843">Virulence</keyword>
<dbReference type="InterPro" id="IPR000014">
    <property type="entry name" value="PAS"/>
</dbReference>
<keyword evidence="13" id="KW-0067">ATP-binding</keyword>
<comment type="catalytic activity">
    <reaction evidence="1">
        <text>ATP + protein L-histidine = ADP + protein N-phospho-L-histidine.</text>
        <dbReference type="EC" id="2.7.13.3"/>
    </reaction>
</comment>
<evidence type="ECO:0000256" key="4">
    <source>
        <dbReference type="ARBA" id="ARBA00022543"/>
    </source>
</evidence>
<evidence type="ECO:0000256" key="6">
    <source>
        <dbReference type="ARBA" id="ARBA00022606"/>
    </source>
</evidence>
<dbReference type="Pfam" id="PF07536">
    <property type="entry name" value="HWE_HK"/>
    <property type="match status" value="1"/>
</dbReference>
<dbReference type="NCBIfam" id="TIGR00229">
    <property type="entry name" value="sensory_box"/>
    <property type="match status" value="1"/>
</dbReference>
<keyword evidence="10" id="KW-0677">Repeat</keyword>
<evidence type="ECO:0000313" key="20">
    <source>
        <dbReference type="Proteomes" id="UP000468531"/>
    </source>
</evidence>
<dbReference type="SUPFAM" id="SSF55785">
    <property type="entry name" value="PYP-like sensor domain (PAS domain)"/>
    <property type="match status" value="1"/>
</dbReference>
<keyword evidence="12" id="KW-0418">Kinase</keyword>
<accession>A0A6P1BQ46</accession>
<dbReference type="Pfam" id="PF00989">
    <property type="entry name" value="PAS"/>
    <property type="match status" value="1"/>
</dbReference>
<dbReference type="PROSITE" id="PS50113">
    <property type="entry name" value="PAC"/>
    <property type="match status" value="2"/>
</dbReference>
<reference evidence="19 20" key="1">
    <citation type="journal article" date="2020" name="Arch. Microbiol.">
        <title>Bradyrhizobium uaiense sp. nov., a new highly efficient cowpea symbiont.</title>
        <authorList>
            <person name="Cabral Michel D."/>
            <person name="Azarias Guimaraes A."/>
            <person name="Martins da Costa E."/>
            <person name="Soares de Carvalho T."/>
            <person name="Balsanelli E."/>
            <person name="Willems A."/>
            <person name="Maltempi de Souza E."/>
            <person name="de Souza Moreira F.M."/>
        </authorList>
    </citation>
    <scope>NUCLEOTIDE SEQUENCE [LARGE SCALE GENOMIC DNA]</scope>
    <source>
        <strain evidence="19 20">UFLA 03-164</strain>
    </source>
</reference>
<gene>
    <name evidence="19" type="ORF">FNJ47_29010</name>
</gene>
<dbReference type="CDD" id="cd00130">
    <property type="entry name" value="PAS"/>
    <property type="match status" value="1"/>
</dbReference>
<evidence type="ECO:0000256" key="15">
    <source>
        <dbReference type="ARBA" id="ARBA00023026"/>
    </source>
</evidence>
<keyword evidence="16" id="KW-0675">Receptor</keyword>